<keyword evidence="2" id="KW-0378">Hydrolase</keyword>
<keyword evidence="2" id="KW-0645">Protease</keyword>
<reference evidence="3" key="1">
    <citation type="submission" date="2017-02" db="EMBL/GenBank/DDBJ databases">
        <authorList>
            <person name="Varghese N."/>
            <person name="Submissions S."/>
        </authorList>
    </citation>
    <scope>NUCLEOTIDE SEQUENCE [LARGE SCALE GENOMIC DNA]</scope>
    <source>
        <strain evidence="3">ATCC 700200</strain>
    </source>
</reference>
<dbReference type="InterPro" id="IPR008969">
    <property type="entry name" value="CarboxyPept-like_regulatory"/>
</dbReference>
<accession>A0A1T4XXQ2</accession>
<dbReference type="EMBL" id="FUYE01000006">
    <property type="protein sequence ID" value="SKA94310.1"/>
    <property type="molecule type" value="Genomic_DNA"/>
</dbReference>
<keyword evidence="3" id="KW-1185">Reference proteome</keyword>
<protein>
    <submittedName>
        <fullName evidence="2">Carboxypeptidase regulatory-like domain-containing protein</fullName>
    </submittedName>
</protein>
<feature type="compositionally biased region" description="Low complexity" evidence="1">
    <location>
        <begin position="53"/>
        <end position="65"/>
    </location>
</feature>
<sequence length="337" mass="36483">MKRLAAIIAAVLIVCMGWWLFAPSSQPIPAKSGASGQTTKVVPEVVLSPPNPGASSSAGASPSPGERLSFAERMVNAFSTPITFYGRVLDQHGAPVVGAVVRGSAAVSMGGNSTKVTTTTDAAGHFTLRSKGMSFFVTVDKPGYYHIYPGKMPGLVSEKGFDYAEDLGRGIHKPDASKPVILHLFKPGTIEPLTRIKSTSHRLSRTGKAVEIELDKGAHRISLACTTEDEVTPDGRFSWSFEVKVIQGGLQPAGETFQFEAPETGYKETDVIDMNDSLPRPQWADSVRRSYFVRFNDNTFARIKVEMIAFGDFFTVIEGYYNPKSGSRNLAADPSQR</sequence>
<proteinExistence type="predicted"/>
<dbReference type="AlphaFoldDB" id="A0A1T4XXQ2"/>
<dbReference type="Gene3D" id="2.60.40.1120">
    <property type="entry name" value="Carboxypeptidase-like, regulatory domain"/>
    <property type="match status" value="1"/>
</dbReference>
<organism evidence="2 3">
    <name type="scientific">Prosthecobacter debontii</name>
    <dbReference type="NCBI Taxonomy" id="48467"/>
    <lineage>
        <taxon>Bacteria</taxon>
        <taxon>Pseudomonadati</taxon>
        <taxon>Verrucomicrobiota</taxon>
        <taxon>Verrucomicrobiia</taxon>
        <taxon>Verrucomicrobiales</taxon>
        <taxon>Verrucomicrobiaceae</taxon>
        <taxon>Prosthecobacter</taxon>
    </lineage>
</organism>
<evidence type="ECO:0000313" key="2">
    <source>
        <dbReference type="EMBL" id="SKA94310.1"/>
    </source>
</evidence>
<keyword evidence="2" id="KW-0121">Carboxypeptidase</keyword>
<evidence type="ECO:0000313" key="3">
    <source>
        <dbReference type="Proteomes" id="UP000190774"/>
    </source>
</evidence>
<dbReference type="GO" id="GO:0004180">
    <property type="term" value="F:carboxypeptidase activity"/>
    <property type="evidence" value="ECO:0007669"/>
    <property type="project" value="UniProtKB-KW"/>
</dbReference>
<feature type="region of interest" description="Disordered" evidence="1">
    <location>
        <begin position="44"/>
        <end position="65"/>
    </location>
</feature>
<name>A0A1T4XXQ2_9BACT</name>
<evidence type="ECO:0000256" key="1">
    <source>
        <dbReference type="SAM" id="MobiDB-lite"/>
    </source>
</evidence>
<dbReference type="Proteomes" id="UP000190774">
    <property type="component" value="Unassembled WGS sequence"/>
</dbReference>
<dbReference type="SUPFAM" id="SSF49464">
    <property type="entry name" value="Carboxypeptidase regulatory domain-like"/>
    <property type="match status" value="1"/>
</dbReference>
<gene>
    <name evidence="2" type="ORF">SAMN02745166_02135</name>
</gene>